<dbReference type="PATRIC" id="fig|1354264.4.peg.1927"/>
<name>A0A1B7K0Q2_9ENTR</name>
<dbReference type="AlphaFoldDB" id="A0A1B7K0Q2"/>
<dbReference type="Proteomes" id="UP000078386">
    <property type="component" value="Unassembled WGS sequence"/>
</dbReference>
<comment type="caution">
    <text evidence="1">The sequence shown here is derived from an EMBL/GenBank/DDBJ whole genome shotgun (WGS) entry which is preliminary data.</text>
</comment>
<dbReference type="RefSeq" id="WP_064544605.1">
    <property type="nucleotide sequence ID" value="NZ_LXEU01000042.1"/>
</dbReference>
<sequence length="79" mass="8871">MNSIHGHEVLNMMIASGQQYSFESLEAAIRARFGEQARFHTCSAENMSAGELVAFLYKKGKFIPLESGFTTEESKICRH</sequence>
<evidence type="ECO:0000313" key="2">
    <source>
        <dbReference type="Proteomes" id="UP000078386"/>
    </source>
</evidence>
<protein>
    <recommendedName>
        <fullName evidence="3">YecH family protein</fullName>
    </recommendedName>
</protein>
<dbReference type="NCBIfam" id="TIGR03853">
    <property type="entry name" value="matur_matur"/>
    <property type="match status" value="1"/>
</dbReference>
<dbReference type="EMBL" id="LXEU01000042">
    <property type="protein sequence ID" value="OAT53731.1"/>
    <property type="molecule type" value="Genomic_DNA"/>
</dbReference>
<organism evidence="1 2">
    <name type="scientific">Kluyvera georgiana ATCC 51603</name>
    <dbReference type="NCBI Taxonomy" id="1354264"/>
    <lineage>
        <taxon>Bacteria</taxon>
        <taxon>Pseudomonadati</taxon>
        <taxon>Pseudomonadota</taxon>
        <taxon>Gammaproteobacteria</taxon>
        <taxon>Enterobacterales</taxon>
        <taxon>Enterobacteriaceae</taxon>
        <taxon>Kluyvera</taxon>
    </lineage>
</organism>
<keyword evidence="2" id="KW-1185">Reference proteome</keyword>
<dbReference type="InterPro" id="IPR019620">
    <property type="entry name" value="Metal-bd_prot_put"/>
</dbReference>
<accession>A0A1B7K0Q2</accession>
<evidence type="ECO:0008006" key="3">
    <source>
        <dbReference type="Google" id="ProtNLM"/>
    </source>
</evidence>
<evidence type="ECO:0000313" key="1">
    <source>
        <dbReference type="EMBL" id="OAT53731.1"/>
    </source>
</evidence>
<reference evidence="1 2" key="1">
    <citation type="submission" date="2016-04" db="EMBL/GenBank/DDBJ databases">
        <title>ATOL: Assembling a taxonomically balanced genome-scale reconstruction of the evolutionary history of the Enterobacteriaceae.</title>
        <authorList>
            <person name="Plunkett G.III."/>
            <person name="Neeno-Eckwall E.C."/>
            <person name="Glasner J.D."/>
            <person name="Perna N.T."/>
        </authorList>
    </citation>
    <scope>NUCLEOTIDE SEQUENCE [LARGE SCALE GENOMIC DNA]</scope>
    <source>
        <strain evidence="1 2">ATCC 51603</strain>
    </source>
</reference>
<gene>
    <name evidence="1" type="ORF">M989_01856</name>
</gene>
<dbReference type="Pfam" id="PF10678">
    <property type="entry name" value="DUF2492"/>
    <property type="match status" value="1"/>
</dbReference>
<proteinExistence type="predicted"/>